<dbReference type="Proteomes" id="UP000070093">
    <property type="component" value="Unassembled WGS sequence"/>
</dbReference>
<organism evidence="1 2">
    <name type="scientific">Prevotella bivia</name>
    <dbReference type="NCBI Taxonomy" id="28125"/>
    <lineage>
        <taxon>Bacteria</taxon>
        <taxon>Pseudomonadati</taxon>
        <taxon>Bacteroidota</taxon>
        <taxon>Bacteroidia</taxon>
        <taxon>Bacteroidales</taxon>
        <taxon>Prevotellaceae</taxon>
        <taxon>Prevotella</taxon>
    </lineage>
</organism>
<proteinExistence type="predicted"/>
<reference evidence="1 2" key="1">
    <citation type="submission" date="2016-02" db="EMBL/GenBank/DDBJ databases">
        <authorList>
            <person name="Wen L."/>
            <person name="He K."/>
            <person name="Yang H."/>
        </authorList>
    </citation>
    <scope>NUCLEOTIDE SEQUENCE [LARGE SCALE GENOMIC DNA]</scope>
    <source>
        <strain evidence="1 2">GED7880</strain>
    </source>
</reference>
<protein>
    <submittedName>
        <fullName evidence="1">Uncharacterized protein</fullName>
    </submittedName>
</protein>
<evidence type="ECO:0000313" key="1">
    <source>
        <dbReference type="EMBL" id="KXO15288.1"/>
    </source>
</evidence>
<dbReference type="STRING" id="28125.HMPREF3202_01968"/>
<accession>A0A137SS10</accession>
<gene>
    <name evidence="1" type="ORF">HMPREF3202_01968</name>
</gene>
<sequence>SKSSCKMSYTPNFLHSINNKQIGGGYRGKSSATPAHKYLPPTFLEGEMAITN</sequence>
<evidence type="ECO:0000313" key="2">
    <source>
        <dbReference type="Proteomes" id="UP000070093"/>
    </source>
</evidence>
<feature type="non-terminal residue" evidence="1">
    <location>
        <position position="1"/>
    </location>
</feature>
<dbReference type="EMBL" id="LTAG01000111">
    <property type="protein sequence ID" value="KXO15288.1"/>
    <property type="molecule type" value="Genomic_DNA"/>
</dbReference>
<dbReference type="PATRIC" id="fig|28125.4.peg.1961"/>
<dbReference type="AlphaFoldDB" id="A0A137SS10"/>
<name>A0A137SS10_9BACT</name>
<comment type="caution">
    <text evidence="1">The sequence shown here is derived from an EMBL/GenBank/DDBJ whole genome shotgun (WGS) entry which is preliminary data.</text>
</comment>